<dbReference type="InterPro" id="IPR015848">
    <property type="entry name" value="PNPase_PH_RNA-bd_bac/org-type"/>
</dbReference>
<feature type="binding site" evidence="7">
    <location>
        <position position="496"/>
    </location>
    <ligand>
        <name>Mg(2+)</name>
        <dbReference type="ChEBI" id="CHEBI:18420"/>
    </ligand>
</feature>
<dbReference type="EC" id="2.7.7.8" evidence="7"/>
<dbReference type="InterPro" id="IPR027408">
    <property type="entry name" value="PNPase/RNase_PH_dom_sf"/>
</dbReference>
<evidence type="ECO:0000256" key="2">
    <source>
        <dbReference type="ARBA" id="ARBA00022490"/>
    </source>
</evidence>
<dbReference type="Pfam" id="PF01138">
    <property type="entry name" value="RNase_PH"/>
    <property type="match status" value="2"/>
</dbReference>
<dbReference type="Pfam" id="PF03725">
    <property type="entry name" value="RNase_PH_C"/>
    <property type="match status" value="1"/>
</dbReference>
<evidence type="ECO:0000256" key="5">
    <source>
        <dbReference type="ARBA" id="ARBA00022842"/>
    </source>
</evidence>
<evidence type="ECO:0000256" key="3">
    <source>
        <dbReference type="ARBA" id="ARBA00022679"/>
    </source>
</evidence>
<feature type="binding site" evidence="7">
    <location>
        <position position="502"/>
    </location>
    <ligand>
        <name>Mg(2+)</name>
        <dbReference type="ChEBI" id="CHEBI:18420"/>
    </ligand>
</feature>
<dbReference type="PANTHER" id="PTHR11252:SF0">
    <property type="entry name" value="POLYRIBONUCLEOTIDE NUCLEOTIDYLTRANSFERASE 1, MITOCHONDRIAL"/>
    <property type="match status" value="1"/>
</dbReference>
<evidence type="ECO:0000256" key="1">
    <source>
        <dbReference type="ARBA" id="ARBA00007404"/>
    </source>
</evidence>
<dbReference type="PROSITE" id="PS50126">
    <property type="entry name" value="S1"/>
    <property type="match status" value="1"/>
</dbReference>
<dbReference type="RefSeq" id="WP_163348426.1">
    <property type="nucleotide sequence ID" value="NZ_CP048409.1"/>
</dbReference>
<dbReference type="InterPro" id="IPR012340">
    <property type="entry name" value="NA-bd_OB-fold"/>
</dbReference>
<dbReference type="Gene3D" id="2.40.50.140">
    <property type="entry name" value="Nucleic acid-binding proteins"/>
    <property type="match status" value="1"/>
</dbReference>
<dbReference type="AlphaFoldDB" id="A0A6C0RIG8"/>
<dbReference type="InterPro" id="IPR036345">
    <property type="entry name" value="ExoRNase_PH_dom2_sf"/>
</dbReference>
<dbReference type="PROSITE" id="PS50084">
    <property type="entry name" value="KH_TYPE_1"/>
    <property type="match status" value="1"/>
</dbReference>
<dbReference type="GO" id="GO:0003723">
    <property type="term" value="F:RNA binding"/>
    <property type="evidence" value="ECO:0007669"/>
    <property type="project" value="UniProtKB-UniRule"/>
</dbReference>
<evidence type="ECO:0000313" key="11">
    <source>
        <dbReference type="Proteomes" id="UP000474630"/>
    </source>
</evidence>
<dbReference type="PANTHER" id="PTHR11252">
    <property type="entry name" value="POLYRIBONUCLEOTIDE NUCLEOTIDYLTRANSFERASE"/>
    <property type="match status" value="1"/>
</dbReference>
<dbReference type="Pfam" id="PF03726">
    <property type="entry name" value="PNPase"/>
    <property type="match status" value="1"/>
</dbReference>
<dbReference type="NCBIfam" id="TIGR03591">
    <property type="entry name" value="polynuc_phos"/>
    <property type="match status" value="1"/>
</dbReference>
<proteinExistence type="inferred from homology"/>
<dbReference type="EMBL" id="CP048409">
    <property type="protein sequence ID" value="QIA09455.1"/>
    <property type="molecule type" value="Genomic_DNA"/>
</dbReference>
<dbReference type="FunFam" id="3.30.230.70:FF:000001">
    <property type="entry name" value="Polyribonucleotide nucleotidyltransferase"/>
    <property type="match status" value="1"/>
</dbReference>
<reference evidence="10 11" key="1">
    <citation type="submission" date="2020-02" db="EMBL/GenBank/DDBJ databases">
        <title>Genome sequencing for Draconibacterium sp. strain M1.</title>
        <authorList>
            <person name="Park S.-J."/>
        </authorList>
    </citation>
    <scope>NUCLEOTIDE SEQUENCE [LARGE SCALE GENOMIC DNA]</scope>
    <source>
        <strain evidence="10 11">M1</strain>
    </source>
</reference>
<dbReference type="InterPro" id="IPR015847">
    <property type="entry name" value="ExoRNase_PH_dom2"/>
</dbReference>
<dbReference type="InterPro" id="IPR004087">
    <property type="entry name" value="KH_dom"/>
</dbReference>
<evidence type="ECO:0000256" key="7">
    <source>
        <dbReference type="HAMAP-Rule" id="MF_01595"/>
    </source>
</evidence>
<dbReference type="GO" id="GO:0004654">
    <property type="term" value="F:polyribonucleotide nucleotidyltransferase activity"/>
    <property type="evidence" value="ECO:0007669"/>
    <property type="project" value="UniProtKB-UniRule"/>
</dbReference>
<sequence>MVNATVKTIDLADGRKITIETGKLAKQADGSVVVRMGDTMLLATVVSAKEAREDVDFMPLSVDYREKFSAAGRFPGGFLKREARPSDDEILVARLVDRALRPLFPDDYHAETAMMISLVSVGTDEMPDALAGLAASAAIAVSDVPFETPISECRVARVDGQYVINPSRVQMEEADLEIMVGASYDNIMMVEGEMSEVSEEVMLEAIKVAHEEIKKQCKVQEELAAELGVVKREYCHENNNEELRERVNAETYEACYEVAKKQLTNKAERMDSFMVIRDEFIEKYTEENAENEEIDLEQHIGLIKRYYHDVEKEAMRRMILDDKIRLDGRATNEIRPIWGEVNYLPGAHGSSIFTRGETQSLTSVTLGTKMDIKKIDNVTFQGTENFLLHYNFPPFCVGDAKTPRGTSRREIGHGNLALRGLKRMIPEDFPYVVRIMSDILESNGSSSMATVCAGTMGMMDAGIKIKKPVSGIAMGLITDKGAEKYAVLSDILGDEDHLGDMDFKVTGTADGITATQMDIKVDGLPYEVLAEALQQAKEGRLHILGEMLKVIPEPREDYKPNVPRIETVMIPKDMIGAIIGPGGKVIQAIQEETNTVIVIEEIDDQGKVEISGQGLEPIEAAKAKIKAITALPEVGEVYQGKVKSVVSFGAFIEIIPGKEGLLHISEMAWERVENAEDFAKEGEVVEVKLIGVDEKTGKLKLSKKVLLPKPEGYVERPPRDNRGGDRRGGDRRGGDFRGGDRRGGDRRRDDRRGGGDDRRGGDRREFRPRRDND</sequence>
<evidence type="ECO:0000256" key="8">
    <source>
        <dbReference type="SAM" id="MobiDB-lite"/>
    </source>
</evidence>
<organism evidence="10 11">
    <name type="scientific">Draconibacterium halophilum</name>
    <dbReference type="NCBI Taxonomy" id="2706887"/>
    <lineage>
        <taxon>Bacteria</taxon>
        <taxon>Pseudomonadati</taxon>
        <taxon>Bacteroidota</taxon>
        <taxon>Bacteroidia</taxon>
        <taxon>Marinilabiliales</taxon>
        <taxon>Prolixibacteraceae</taxon>
        <taxon>Draconibacterium</taxon>
    </lineage>
</organism>
<dbReference type="GO" id="GO:0000287">
    <property type="term" value="F:magnesium ion binding"/>
    <property type="evidence" value="ECO:0007669"/>
    <property type="project" value="UniProtKB-UniRule"/>
</dbReference>
<dbReference type="SUPFAM" id="SSF55666">
    <property type="entry name" value="Ribonuclease PH domain 2-like"/>
    <property type="match status" value="2"/>
</dbReference>
<protein>
    <recommendedName>
        <fullName evidence="7">Polyribonucleotide nucleotidyltransferase</fullName>
        <ecNumber evidence="7">2.7.7.8</ecNumber>
    </recommendedName>
    <alternativeName>
        <fullName evidence="7">Polynucleotide phosphorylase</fullName>
        <shortName evidence="7">PNPase</shortName>
    </alternativeName>
</protein>
<dbReference type="PIRSF" id="PIRSF005499">
    <property type="entry name" value="PNPase"/>
    <property type="match status" value="1"/>
</dbReference>
<dbReference type="SUPFAM" id="SSF54791">
    <property type="entry name" value="Eukaryotic type KH-domain (KH-domain type I)"/>
    <property type="match status" value="1"/>
</dbReference>
<dbReference type="InterPro" id="IPR020568">
    <property type="entry name" value="Ribosomal_Su5_D2-typ_SF"/>
</dbReference>
<dbReference type="CDD" id="cd11363">
    <property type="entry name" value="RNase_PH_PNPase_1"/>
    <property type="match status" value="1"/>
</dbReference>
<keyword evidence="4 7" id="KW-0548">Nucleotidyltransferase</keyword>
<dbReference type="GO" id="GO:0005829">
    <property type="term" value="C:cytosol"/>
    <property type="evidence" value="ECO:0007669"/>
    <property type="project" value="TreeGrafter"/>
</dbReference>
<dbReference type="GO" id="GO:0000175">
    <property type="term" value="F:3'-5'-RNA exonuclease activity"/>
    <property type="evidence" value="ECO:0007669"/>
    <property type="project" value="TreeGrafter"/>
</dbReference>
<dbReference type="InterPro" id="IPR004088">
    <property type="entry name" value="KH_dom_type_1"/>
</dbReference>
<dbReference type="Gene3D" id="3.30.1370.10">
    <property type="entry name" value="K Homology domain, type 1"/>
    <property type="match status" value="1"/>
</dbReference>
<dbReference type="GO" id="GO:0006396">
    <property type="term" value="P:RNA processing"/>
    <property type="evidence" value="ECO:0007669"/>
    <property type="project" value="InterPro"/>
</dbReference>
<dbReference type="Pfam" id="PF00575">
    <property type="entry name" value="S1"/>
    <property type="match status" value="1"/>
</dbReference>
<gene>
    <name evidence="7" type="primary">pnp</name>
    <name evidence="10" type="ORF">G0Q07_17860</name>
</gene>
<feature type="region of interest" description="Disordered" evidence="8">
    <location>
        <begin position="710"/>
        <end position="773"/>
    </location>
</feature>
<keyword evidence="5 7" id="KW-0460">Magnesium</keyword>
<feature type="compositionally biased region" description="Basic and acidic residues" evidence="8">
    <location>
        <begin position="712"/>
        <end position="773"/>
    </location>
</feature>
<keyword evidence="3 7" id="KW-0808">Transferase</keyword>
<dbReference type="InterPro" id="IPR036612">
    <property type="entry name" value="KH_dom_type_1_sf"/>
</dbReference>
<comment type="subcellular location">
    <subcellularLocation>
        <location evidence="7">Cytoplasm</location>
    </subcellularLocation>
</comment>
<evidence type="ECO:0000256" key="4">
    <source>
        <dbReference type="ARBA" id="ARBA00022695"/>
    </source>
</evidence>
<feature type="domain" description="S1 motif" evidence="9">
    <location>
        <begin position="635"/>
        <end position="704"/>
    </location>
</feature>
<dbReference type="CDD" id="cd11364">
    <property type="entry name" value="RNase_PH_PNPase_2"/>
    <property type="match status" value="1"/>
</dbReference>
<dbReference type="NCBIfam" id="NF008805">
    <property type="entry name" value="PRK11824.1"/>
    <property type="match status" value="1"/>
</dbReference>
<dbReference type="SMART" id="SM00316">
    <property type="entry name" value="S1"/>
    <property type="match status" value="1"/>
</dbReference>
<dbReference type="FunFam" id="3.30.1370.10:FF:000001">
    <property type="entry name" value="Polyribonucleotide nucleotidyltransferase"/>
    <property type="match status" value="1"/>
</dbReference>
<dbReference type="Proteomes" id="UP000474630">
    <property type="component" value="Chromosome"/>
</dbReference>
<comment type="catalytic activity">
    <reaction evidence="7">
        <text>RNA(n+1) + phosphate = RNA(n) + a ribonucleoside 5'-diphosphate</text>
        <dbReference type="Rhea" id="RHEA:22096"/>
        <dbReference type="Rhea" id="RHEA-COMP:14527"/>
        <dbReference type="Rhea" id="RHEA-COMP:17342"/>
        <dbReference type="ChEBI" id="CHEBI:43474"/>
        <dbReference type="ChEBI" id="CHEBI:57930"/>
        <dbReference type="ChEBI" id="CHEBI:140395"/>
        <dbReference type="EC" id="2.7.7.8"/>
    </reaction>
</comment>
<keyword evidence="7" id="KW-0479">Metal-binding</keyword>
<keyword evidence="2 7" id="KW-0963">Cytoplasm</keyword>
<dbReference type="Pfam" id="PF00013">
    <property type="entry name" value="KH_1"/>
    <property type="match status" value="1"/>
</dbReference>
<evidence type="ECO:0000313" key="10">
    <source>
        <dbReference type="EMBL" id="QIA09455.1"/>
    </source>
</evidence>
<dbReference type="SUPFAM" id="SSF54211">
    <property type="entry name" value="Ribosomal protein S5 domain 2-like"/>
    <property type="match status" value="2"/>
</dbReference>
<accession>A0A6C0RIG8</accession>
<dbReference type="InterPro" id="IPR012162">
    <property type="entry name" value="PNPase"/>
</dbReference>
<keyword evidence="11" id="KW-1185">Reference proteome</keyword>
<name>A0A6C0RIG8_9BACT</name>
<comment type="cofactor">
    <cofactor evidence="7">
        <name>Mg(2+)</name>
        <dbReference type="ChEBI" id="CHEBI:18420"/>
    </cofactor>
</comment>
<dbReference type="CDD" id="cd02393">
    <property type="entry name" value="KH-I_PNPase"/>
    <property type="match status" value="1"/>
</dbReference>
<dbReference type="SUPFAM" id="SSF50249">
    <property type="entry name" value="Nucleic acid-binding proteins"/>
    <property type="match status" value="1"/>
</dbReference>
<keyword evidence="6 7" id="KW-0694">RNA-binding</keyword>
<evidence type="ECO:0000256" key="6">
    <source>
        <dbReference type="ARBA" id="ARBA00022884"/>
    </source>
</evidence>
<comment type="function">
    <text evidence="7">Involved in mRNA degradation. Catalyzes the phosphorolysis of single-stranded polyribonucleotides processively in the 3'- to 5'-direction.</text>
</comment>
<dbReference type="InterPro" id="IPR003029">
    <property type="entry name" value="S1_domain"/>
</dbReference>
<dbReference type="SMART" id="SM00322">
    <property type="entry name" value="KH"/>
    <property type="match status" value="1"/>
</dbReference>
<dbReference type="HAMAP" id="MF_01595">
    <property type="entry name" value="PNPase"/>
    <property type="match status" value="1"/>
</dbReference>
<comment type="similarity">
    <text evidence="1 7">Belongs to the polyribonucleotide nucleotidyltransferase family.</text>
</comment>
<evidence type="ECO:0000259" key="9">
    <source>
        <dbReference type="PROSITE" id="PS50126"/>
    </source>
</evidence>
<dbReference type="Gene3D" id="3.30.230.70">
    <property type="entry name" value="GHMP Kinase, N-terminal domain"/>
    <property type="match status" value="2"/>
</dbReference>
<dbReference type="KEGG" id="drc:G0Q07_17860"/>
<dbReference type="GO" id="GO:0006402">
    <property type="term" value="P:mRNA catabolic process"/>
    <property type="evidence" value="ECO:0007669"/>
    <property type="project" value="UniProtKB-UniRule"/>
</dbReference>
<dbReference type="InterPro" id="IPR001247">
    <property type="entry name" value="ExoRNase_PH_dom1"/>
</dbReference>